<reference evidence="7" key="1">
    <citation type="submission" date="2007-03" db="EMBL/GenBank/DDBJ databases">
        <title>Annotation of Culex pipiens quinquefasciatus.</title>
        <authorList>
            <consortium name="The Broad Institute Genome Sequencing Platform"/>
            <person name="Atkinson P.W."/>
            <person name="Hemingway J."/>
            <person name="Christensen B.M."/>
            <person name="Higgs S."/>
            <person name="Kodira C."/>
            <person name="Hannick L."/>
            <person name="Megy K."/>
            <person name="O'Leary S."/>
            <person name="Pearson M."/>
            <person name="Haas B.J."/>
            <person name="Mauceli E."/>
            <person name="Wortman J.R."/>
            <person name="Lee N.H."/>
            <person name="Guigo R."/>
            <person name="Stanke M."/>
            <person name="Alvarado L."/>
            <person name="Amedeo P."/>
            <person name="Antoine C.H."/>
            <person name="Arensburger P."/>
            <person name="Bidwell S.L."/>
            <person name="Crawford M."/>
            <person name="Camaro F."/>
            <person name="Devon K."/>
            <person name="Engels R."/>
            <person name="Hammond M."/>
            <person name="Howarth C."/>
            <person name="Koehrsen M."/>
            <person name="Lawson D."/>
            <person name="Montgomery P."/>
            <person name="Nene V."/>
            <person name="Nusbaum C."/>
            <person name="Puiu D."/>
            <person name="Romero-Severson J."/>
            <person name="Severson D.W."/>
            <person name="Shumway M."/>
            <person name="Sisk P."/>
            <person name="Stolte C."/>
            <person name="Zeng Q."/>
            <person name="Eisenstadt E."/>
            <person name="Fraser-Liggett C."/>
            <person name="Strausberg R."/>
            <person name="Galagan J."/>
            <person name="Birren B."/>
            <person name="Collins F.H."/>
        </authorList>
    </citation>
    <scope>NUCLEOTIDE SEQUENCE [LARGE SCALE GENOMIC DNA]</scope>
    <source>
        <strain evidence="7">JHB</strain>
    </source>
</reference>
<dbReference type="KEGG" id="cqu:CpipJ_CPIJ000339"/>
<dbReference type="EnsemblMetazoa" id="CPIJ000339-RA">
    <property type="protein sequence ID" value="CPIJ000339-PA"/>
    <property type="gene ID" value="CPIJ000339"/>
</dbReference>
<evidence type="ECO:0000256" key="3">
    <source>
        <dbReference type="ARBA" id="ARBA00023242"/>
    </source>
</evidence>
<dbReference type="OrthoDB" id="5860246at2759"/>
<dbReference type="PANTHER" id="PTHR23399:SF2">
    <property type="entry name" value="DEOXYNUCLEOTIDYLTRANSFERASE TERMINAL-INTERACTING PROTEIN 1"/>
    <property type="match status" value="1"/>
</dbReference>
<dbReference type="GO" id="GO:0005634">
    <property type="term" value="C:nucleus"/>
    <property type="evidence" value="ECO:0007669"/>
    <property type="project" value="UniProtKB-SubCell"/>
</dbReference>
<dbReference type="PANTHER" id="PTHR23399">
    <property type="entry name" value="DEOXYNUCLEOTIDYLTRANSFERASE TERMINAL-INTERACTING PROTEIN 1"/>
    <property type="match status" value="1"/>
</dbReference>
<comment type="subcellular location">
    <subcellularLocation>
        <location evidence="1">Nucleus</location>
    </subcellularLocation>
</comment>
<protein>
    <submittedName>
        <fullName evidence="7 8">Uncharacterized protein</fullName>
    </submittedName>
</protein>
<dbReference type="Pfam" id="PF21229">
    <property type="entry name" value="TdIF1_2nd"/>
    <property type="match status" value="1"/>
</dbReference>
<dbReference type="eggNOG" id="KOG4801">
    <property type="taxonomic scope" value="Eukaryota"/>
</dbReference>
<proteinExistence type="predicted"/>
<dbReference type="VEuPathDB" id="VectorBase:CPIJ000339"/>
<dbReference type="STRING" id="7176.B0VZM8"/>
<dbReference type="AlphaFoldDB" id="B0VZM8"/>
<keyword evidence="2" id="KW-0238">DNA-binding</keyword>
<feature type="region of interest" description="Disordered" evidence="4">
    <location>
        <begin position="389"/>
        <end position="412"/>
    </location>
</feature>
<feature type="domain" description="DNTTIP1 dimerisation" evidence="5">
    <location>
        <begin position="314"/>
        <end position="379"/>
    </location>
</feature>
<evidence type="ECO:0000256" key="2">
    <source>
        <dbReference type="ARBA" id="ARBA00023125"/>
    </source>
</evidence>
<evidence type="ECO:0000256" key="1">
    <source>
        <dbReference type="ARBA" id="ARBA00004123"/>
    </source>
</evidence>
<dbReference type="InterPro" id="IPR026064">
    <property type="entry name" value="TdIF1"/>
</dbReference>
<dbReference type="EMBL" id="DS231814">
    <property type="protein sequence ID" value="EDS31765.1"/>
    <property type="molecule type" value="Genomic_DNA"/>
</dbReference>
<dbReference type="Proteomes" id="UP000002320">
    <property type="component" value="Unassembled WGS sequence"/>
</dbReference>
<reference evidence="8" key="2">
    <citation type="submission" date="2020-05" db="UniProtKB">
        <authorList>
            <consortium name="EnsemblMetazoa"/>
        </authorList>
    </citation>
    <scope>IDENTIFICATION</scope>
    <source>
        <strain evidence="8">JHB</strain>
    </source>
</reference>
<dbReference type="InterPro" id="IPR041384">
    <property type="entry name" value="DNTTIP1_dimer"/>
</dbReference>
<keyword evidence="9" id="KW-1185">Reference proteome</keyword>
<dbReference type="OMA" id="MVIQRVW"/>
<feature type="compositionally biased region" description="Low complexity" evidence="4">
    <location>
        <begin position="261"/>
        <end position="275"/>
    </location>
</feature>
<dbReference type="InParanoid" id="B0VZM8"/>
<accession>B0VZM8</accession>
<feature type="region of interest" description="Disordered" evidence="4">
    <location>
        <begin position="259"/>
        <end position="285"/>
    </location>
</feature>
<gene>
    <name evidence="8" type="primary">6031063</name>
    <name evidence="7" type="ORF">CpipJ_CPIJ000339</name>
</gene>
<evidence type="ECO:0000313" key="8">
    <source>
        <dbReference type="EnsemblMetazoa" id="CPIJ000339-PA"/>
    </source>
</evidence>
<organism>
    <name type="scientific">Culex quinquefasciatus</name>
    <name type="common">Southern house mosquito</name>
    <name type="synonym">Culex pungens</name>
    <dbReference type="NCBI Taxonomy" id="7176"/>
    <lineage>
        <taxon>Eukaryota</taxon>
        <taxon>Metazoa</taxon>
        <taxon>Ecdysozoa</taxon>
        <taxon>Arthropoda</taxon>
        <taxon>Hexapoda</taxon>
        <taxon>Insecta</taxon>
        <taxon>Pterygota</taxon>
        <taxon>Neoptera</taxon>
        <taxon>Endopterygota</taxon>
        <taxon>Diptera</taxon>
        <taxon>Nematocera</taxon>
        <taxon>Culicoidea</taxon>
        <taxon>Culicidae</taxon>
        <taxon>Culicinae</taxon>
        <taxon>Culicini</taxon>
        <taxon>Culex</taxon>
        <taxon>Culex</taxon>
    </lineage>
</organism>
<evidence type="ECO:0000256" key="4">
    <source>
        <dbReference type="SAM" id="MobiDB-lite"/>
    </source>
</evidence>
<dbReference type="GO" id="GO:0031491">
    <property type="term" value="F:nucleosome binding"/>
    <property type="evidence" value="ECO:0007669"/>
    <property type="project" value="TreeGrafter"/>
</dbReference>
<dbReference type="Pfam" id="PF18192">
    <property type="entry name" value="DNTTIP1_dimer"/>
    <property type="match status" value="1"/>
</dbReference>
<evidence type="ECO:0000313" key="9">
    <source>
        <dbReference type="Proteomes" id="UP000002320"/>
    </source>
</evidence>
<dbReference type="GO" id="GO:0003677">
    <property type="term" value="F:DNA binding"/>
    <property type="evidence" value="ECO:0007669"/>
    <property type="project" value="UniProtKB-KW"/>
</dbReference>
<dbReference type="InterPro" id="IPR049121">
    <property type="entry name" value="TdIF1_C"/>
</dbReference>
<keyword evidence="3" id="KW-0539">Nucleus</keyword>
<evidence type="ECO:0000313" key="7">
    <source>
        <dbReference type="EMBL" id="EDS31765.1"/>
    </source>
</evidence>
<name>B0VZM8_CULQU</name>
<feature type="domain" description="TdIF1 C-terminal" evidence="6">
    <location>
        <begin position="488"/>
        <end position="584"/>
    </location>
</feature>
<evidence type="ECO:0000259" key="5">
    <source>
        <dbReference type="Pfam" id="PF18192"/>
    </source>
</evidence>
<evidence type="ECO:0000259" key="6">
    <source>
        <dbReference type="Pfam" id="PF21229"/>
    </source>
</evidence>
<sequence>MKGKSHVTRGIVLFHFGAQPEEPKLAVAVDQVHFVVHEHVNRVKRSVLLDQEAVQHGYALAFAKSCREPRNRSSLFVVGHGQSLADDDKAARSGGTRNHEPVVQIFRSFVHPFGELNLIPIQFAVPNLGPTSPVNRIGTVRVGALFGFDEFQQAGATGVELGLAVKFLLFQQGSTTLALLLLFAGLVLVQIGKAGHAVGIGVDLSRAPPCSFPFDSRVQTMVIQRVWRSSSSAPSQSNNSSNNNPLAAAVATSQSAELAQNAAGSSESENSSSSGQHTGRGRPKMSGEAMLDVLKARYSGRSFANQPSNDAAMKSLELLRANIQYLFDKEIDVVIKKFSSLFFIPAIKNIKENLGESAVSEETLKNTYCSLLENSKGQYVGQIASPAENSLSRANTPGMELSDSDSSTDNVVPTGTPSLLQQALKRKLPEPNQPDTFKRQYFLQGSLYTQNHQYSILQSLGNVQASLPYQLRPSVLNPTVYSTTISPETLFILDFKAGRALGVSDFRERLANKHPEILRYCPDNQDREWLLNQKQISPLNRNGRFFLLVLDEVKKLAERNPEYAPYLKLADLQGFKLTEFIYAKVQKLIKDSAEASSTVKSVPPNIVQQQPRPRVSSLSSSHATLTALLAQQSQPAAVTTTTTTVTTSGGVPPASVVATVSIPESGEVAKS</sequence>
<dbReference type="VEuPathDB" id="VectorBase:CQUJHB009920"/>
<dbReference type="HOGENOM" id="CLU_026530_0_0_1"/>